<organism evidence="2 3">
    <name type="scientific">Plutella xylostella</name>
    <name type="common">Diamondback moth</name>
    <name type="synonym">Plutella maculipennis</name>
    <dbReference type="NCBI Taxonomy" id="51655"/>
    <lineage>
        <taxon>Eukaryota</taxon>
        <taxon>Metazoa</taxon>
        <taxon>Ecdysozoa</taxon>
        <taxon>Arthropoda</taxon>
        <taxon>Hexapoda</taxon>
        <taxon>Insecta</taxon>
        <taxon>Pterygota</taxon>
        <taxon>Neoptera</taxon>
        <taxon>Endopterygota</taxon>
        <taxon>Lepidoptera</taxon>
        <taxon>Glossata</taxon>
        <taxon>Ditrysia</taxon>
        <taxon>Yponomeutoidea</taxon>
        <taxon>Plutellidae</taxon>
        <taxon>Plutella</taxon>
    </lineage>
</organism>
<reference evidence="2 3" key="1">
    <citation type="submission" date="2021-06" db="EMBL/GenBank/DDBJ databases">
        <title>A haploid diamondback moth (Plutella xylostella L.) genome assembly resolves 31 chromosomes and identifies a diamide resistance mutation.</title>
        <authorList>
            <person name="Ward C.M."/>
            <person name="Perry K.D."/>
            <person name="Baker G."/>
            <person name="Powis K."/>
            <person name="Heckel D.G."/>
            <person name="Baxter S.W."/>
        </authorList>
    </citation>
    <scope>NUCLEOTIDE SEQUENCE [LARGE SCALE GENOMIC DNA]</scope>
    <source>
        <strain evidence="2 3">LV</strain>
        <tissue evidence="2">Single pupa</tissue>
    </source>
</reference>
<evidence type="ECO:0000313" key="3">
    <source>
        <dbReference type="Proteomes" id="UP000823941"/>
    </source>
</evidence>
<sequence length="222" mass="25472">MKISMKTLTSHKHFNMKVAIVVLASLAVCLGAPQPRHAFHEHFEDFMVLIREEAGHDLDHIMGHYLEFDDFIRGIEYMRSEGFKNLLAELESLSEFQALVDFLEKDNIDITYFIDQVHTMLDNIETTSNKARHQMSGTDISAFMIDSIGEFPKDKLAALYEKKIAESEEFRTSMENLNSEEFEQIVDALLDNETFKKEAATLATYGFSVEVFVREIKAVFGQ</sequence>
<evidence type="ECO:0008006" key="4">
    <source>
        <dbReference type="Google" id="ProtNLM"/>
    </source>
</evidence>
<dbReference type="EMBL" id="JAHIBW010000025">
    <property type="protein sequence ID" value="KAG7298034.1"/>
    <property type="molecule type" value="Genomic_DNA"/>
</dbReference>
<comment type="caution">
    <text evidence="2">The sequence shown here is derived from an EMBL/GenBank/DDBJ whole genome shotgun (WGS) entry which is preliminary data.</text>
</comment>
<keyword evidence="1" id="KW-0732">Signal</keyword>
<gene>
    <name evidence="2" type="ORF">JYU34_018795</name>
</gene>
<dbReference type="PANTHER" id="PTHR21163">
    <property type="entry name" value="PROTEIN G12"/>
    <property type="match status" value="1"/>
</dbReference>
<evidence type="ECO:0000256" key="1">
    <source>
        <dbReference type="SAM" id="SignalP"/>
    </source>
</evidence>
<evidence type="ECO:0000313" key="2">
    <source>
        <dbReference type="EMBL" id="KAG7298034.1"/>
    </source>
</evidence>
<feature type="chain" id="PRO_5046221478" description="Single domain major allergen protein" evidence="1">
    <location>
        <begin position="32"/>
        <end position="222"/>
    </location>
</feature>
<protein>
    <recommendedName>
        <fullName evidence="4">Single domain major allergen protein</fullName>
    </recommendedName>
</protein>
<dbReference type="Proteomes" id="UP000823941">
    <property type="component" value="Chromosome 25"/>
</dbReference>
<name>A0ABQ7PYI0_PLUXY</name>
<feature type="signal peptide" evidence="1">
    <location>
        <begin position="1"/>
        <end position="31"/>
    </location>
</feature>
<dbReference type="PANTHER" id="PTHR21163:SF0">
    <property type="entry name" value="GH08205P-RELATED"/>
    <property type="match status" value="1"/>
</dbReference>
<dbReference type="Pfam" id="PF06757">
    <property type="entry name" value="Ins_allergen_rp"/>
    <property type="match status" value="1"/>
</dbReference>
<dbReference type="InterPro" id="IPR010629">
    <property type="entry name" value="Ins_allergen"/>
</dbReference>
<accession>A0ABQ7PYI0</accession>
<proteinExistence type="predicted"/>
<keyword evidence="3" id="KW-1185">Reference proteome</keyword>